<dbReference type="KEGG" id="cfi:Celf_0210"/>
<gene>
    <name evidence="2" type="ordered locus">Celf_0210</name>
</gene>
<dbReference type="AlphaFoldDB" id="F4H5N2"/>
<keyword evidence="3" id="KW-1185">Reference proteome</keyword>
<feature type="region of interest" description="Disordered" evidence="1">
    <location>
        <begin position="1"/>
        <end position="41"/>
    </location>
</feature>
<protein>
    <submittedName>
        <fullName evidence="2">Uncharacterized protein</fullName>
    </submittedName>
</protein>
<proteinExistence type="predicted"/>
<reference evidence="2 3" key="1">
    <citation type="submission" date="2011-04" db="EMBL/GenBank/DDBJ databases">
        <title>Complete sequence of Cellulomonas fimi ATCC 484.</title>
        <authorList>
            <consortium name="US DOE Joint Genome Institute"/>
            <person name="Lucas S."/>
            <person name="Han J."/>
            <person name="Lapidus A."/>
            <person name="Cheng J.-F."/>
            <person name="Goodwin L."/>
            <person name="Pitluck S."/>
            <person name="Peters L."/>
            <person name="Chertkov O."/>
            <person name="Detter J.C."/>
            <person name="Han C."/>
            <person name="Tapia R."/>
            <person name="Land M."/>
            <person name="Hauser L."/>
            <person name="Kyrpides N."/>
            <person name="Ivanova N."/>
            <person name="Ovchinnikova G."/>
            <person name="Pagani I."/>
            <person name="Mead D."/>
            <person name="Brumm P."/>
            <person name="Woyke T."/>
        </authorList>
    </citation>
    <scope>NUCLEOTIDE SEQUENCE [LARGE SCALE GENOMIC DNA]</scope>
    <source>
        <strain evidence="3">ATCC 484 / DSM 20113 / JCM 1341 / NBRC 15513 / NCIMB 8980 / NCTC 7547</strain>
    </source>
</reference>
<organism evidence="2 3">
    <name type="scientific">Cellulomonas fimi (strain ATCC 484 / DSM 20113 / JCM 1341 / CCUG 24087 / LMG 16345 / NBRC 15513 / NCIMB 8980 / NCTC 7547 / NRS-133)</name>
    <dbReference type="NCBI Taxonomy" id="590998"/>
    <lineage>
        <taxon>Bacteria</taxon>
        <taxon>Bacillati</taxon>
        <taxon>Actinomycetota</taxon>
        <taxon>Actinomycetes</taxon>
        <taxon>Micrococcales</taxon>
        <taxon>Cellulomonadaceae</taxon>
        <taxon>Cellulomonas</taxon>
    </lineage>
</organism>
<dbReference type="RefSeq" id="WP_013769386.1">
    <property type="nucleotide sequence ID" value="NC_015514.1"/>
</dbReference>
<sequence>MSSTADGAGTRARGFWRRLRDRDEPSPAAPPPAAPAGDSPQELRREVAELVRFVNARSGDLPPAAVVNARRLTDLLREVVDTSQVRPLDVYAVMSVQGTATDYLPTTLRTYLAVDEALRDVPRGSGLTPRQALLVQIDTLTTSVATTLEAVRHQDADALMTQGSFLRTKFARSDLDL</sequence>
<name>F4H5N2_CELFA</name>
<accession>F4H5N2</accession>
<dbReference type="EMBL" id="CP002666">
    <property type="protein sequence ID" value="AEE44356.1"/>
    <property type="molecule type" value="Genomic_DNA"/>
</dbReference>
<evidence type="ECO:0000313" key="2">
    <source>
        <dbReference type="EMBL" id="AEE44356.1"/>
    </source>
</evidence>
<dbReference type="Proteomes" id="UP000008460">
    <property type="component" value="Chromosome"/>
</dbReference>
<dbReference type="HOGENOM" id="CLU_1515262_0_0_11"/>
<evidence type="ECO:0000256" key="1">
    <source>
        <dbReference type="SAM" id="MobiDB-lite"/>
    </source>
</evidence>
<dbReference type="STRING" id="590998.Celf_0210"/>
<dbReference type="eggNOG" id="ENOG50339HH">
    <property type="taxonomic scope" value="Bacteria"/>
</dbReference>
<evidence type="ECO:0000313" key="3">
    <source>
        <dbReference type="Proteomes" id="UP000008460"/>
    </source>
</evidence>